<evidence type="ECO:0000313" key="3">
    <source>
        <dbReference type="EMBL" id="NMF94329.1"/>
    </source>
</evidence>
<dbReference type="InterPro" id="IPR056509">
    <property type="entry name" value="Imm33-like"/>
</dbReference>
<proteinExistence type="predicted"/>
<dbReference type="EMBL" id="WTVH01000027">
    <property type="protein sequence ID" value="NMF94329.1"/>
    <property type="molecule type" value="Genomic_DNA"/>
</dbReference>
<dbReference type="Pfam" id="PF24719">
    <property type="entry name" value="Imm33-like"/>
    <property type="match status" value="1"/>
</dbReference>
<comment type="caution">
    <text evidence="3">The sequence shown here is derived from an EMBL/GenBank/DDBJ whole genome shotgun (WGS) entry which is preliminary data.</text>
</comment>
<keyword evidence="4" id="KW-1185">Reference proteome</keyword>
<protein>
    <recommendedName>
        <fullName evidence="2">Imm33-like domain-containing protein</fullName>
    </recommendedName>
</protein>
<organism evidence="3 4">
    <name type="scientific">Aromatoleum buckelii</name>
    <dbReference type="NCBI Taxonomy" id="200254"/>
    <lineage>
        <taxon>Bacteria</taxon>
        <taxon>Pseudomonadati</taxon>
        <taxon>Pseudomonadota</taxon>
        <taxon>Betaproteobacteria</taxon>
        <taxon>Rhodocyclales</taxon>
        <taxon>Rhodocyclaceae</taxon>
        <taxon>Aromatoleum</taxon>
    </lineage>
</organism>
<reference evidence="3" key="1">
    <citation type="submission" date="2019-12" db="EMBL/GenBank/DDBJ databases">
        <title>Comparative genomics gives insights into the taxonomy of the Azoarcus-Aromatoleum group and reveals separate origins of nif in the plant-associated Azoarcus and non-plant-associated Aromatoleum sub-groups.</title>
        <authorList>
            <person name="Lafos M."/>
            <person name="Maluk M."/>
            <person name="Batista M."/>
            <person name="Junghare M."/>
            <person name="Carmona M."/>
            <person name="Faoro H."/>
            <person name="Cruz L.M."/>
            <person name="Battistoni F."/>
            <person name="De Souza E."/>
            <person name="Pedrosa F."/>
            <person name="Chen W.-M."/>
            <person name="Poole P.S."/>
            <person name="Dixon R.A."/>
            <person name="James E.K."/>
        </authorList>
    </citation>
    <scope>NUCLEOTIDE SEQUENCE</scope>
    <source>
        <strain evidence="3">U120</strain>
    </source>
</reference>
<gene>
    <name evidence="3" type="ORF">GO608_13445</name>
</gene>
<name>A0ABX1N4X0_9RHOO</name>
<dbReference type="Proteomes" id="UP000601990">
    <property type="component" value="Unassembled WGS sequence"/>
</dbReference>
<accession>A0ABX1N4X0</accession>
<feature type="region of interest" description="Disordered" evidence="1">
    <location>
        <begin position="129"/>
        <end position="153"/>
    </location>
</feature>
<dbReference type="RefSeq" id="WP_169199559.1">
    <property type="nucleotide sequence ID" value="NZ_WTVH02000001.1"/>
</dbReference>
<sequence>MTTTTLSRTIGGRHVALACAPSRQPLAEDFLAILTRIARDDPLHAGMKVRFGWSILTLRDDGGALVVSEPDFAGDPLRDQHPGVDTTLDVLAQQAALVRRVGATPLDAGFEQFVVVARGALESRTLQLFRSPPQRDDDSGWTISSPEQPGSAHDADAFDAQRVFTLLRQRPVVLSALALPPGFAVIIDGDAISAVFDADGRKRL</sequence>
<feature type="domain" description="Imm33-like" evidence="2">
    <location>
        <begin position="93"/>
        <end position="196"/>
    </location>
</feature>
<evidence type="ECO:0000313" key="4">
    <source>
        <dbReference type="Proteomes" id="UP000601990"/>
    </source>
</evidence>
<evidence type="ECO:0000259" key="2">
    <source>
        <dbReference type="Pfam" id="PF24719"/>
    </source>
</evidence>
<evidence type="ECO:0000256" key="1">
    <source>
        <dbReference type="SAM" id="MobiDB-lite"/>
    </source>
</evidence>